<feature type="chain" id="PRO_5007152064" description="NADH dehydrogenase subunit 4" evidence="2">
    <location>
        <begin position="23"/>
        <end position="68"/>
    </location>
</feature>
<keyword evidence="2" id="KW-0732">Signal</keyword>
<keyword evidence="1" id="KW-1133">Transmembrane helix</keyword>
<name>A0A117NIK6_PICGL</name>
<reference evidence="3" key="1">
    <citation type="journal article" date="2015" name="Genome Biol. Evol.">
        <title>Organellar Genomes of White Spruce (Picea glauca): Assembly and Annotation.</title>
        <authorList>
            <person name="Jackman S.D."/>
            <person name="Warren R.L."/>
            <person name="Gibb E.A."/>
            <person name="Vandervalk B.P."/>
            <person name="Mohamadi H."/>
            <person name="Chu J."/>
            <person name="Raymond A."/>
            <person name="Pleasance S."/>
            <person name="Coope R."/>
            <person name="Wildung M.R."/>
            <person name="Ritland C.E."/>
            <person name="Bousquet J."/>
            <person name="Jones S.J."/>
            <person name="Bohlmann J."/>
            <person name="Birol I."/>
        </authorList>
    </citation>
    <scope>NUCLEOTIDE SEQUENCE [LARGE SCALE GENOMIC DNA]</scope>
    <source>
        <tissue evidence="3">Flushing bud</tissue>
    </source>
</reference>
<geneLocation type="mitochondrion" evidence="3"/>
<protein>
    <recommendedName>
        <fullName evidence="4">NADH dehydrogenase subunit 4</fullName>
    </recommendedName>
</protein>
<dbReference type="EMBL" id="LKAM01000002">
    <property type="protein sequence ID" value="KUM50118.1"/>
    <property type="molecule type" value="Genomic_DNA"/>
</dbReference>
<proteinExistence type="predicted"/>
<evidence type="ECO:0000256" key="1">
    <source>
        <dbReference type="SAM" id="Phobius"/>
    </source>
</evidence>
<organism evidence="3">
    <name type="scientific">Picea glauca</name>
    <name type="common">White spruce</name>
    <name type="synonym">Pinus glauca</name>
    <dbReference type="NCBI Taxonomy" id="3330"/>
    <lineage>
        <taxon>Eukaryota</taxon>
        <taxon>Viridiplantae</taxon>
        <taxon>Streptophyta</taxon>
        <taxon>Embryophyta</taxon>
        <taxon>Tracheophyta</taxon>
        <taxon>Spermatophyta</taxon>
        <taxon>Pinopsida</taxon>
        <taxon>Pinidae</taxon>
        <taxon>Conifers I</taxon>
        <taxon>Pinales</taxon>
        <taxon>Pinaceae</taxon>
        <taxon>Picea</taxon>
    </lineage>
</organism>
<accession>A0A117NIK6</accession>
<comment type="caution">
    <text evidence="3">The sequence shown here is derived from an EMBL/GenBank/DDBJ whole genome shotgun (WGS) entry which is preliminary data.</text>
</comment>
<gene>
    <name evidence="3" type="ORF">ABT39_MTgene3346</name>
</gene>
<keyword evidence="1" id="KW-0472">Membrane</keyword>
<keyword evidence="1" id="KW-0812">Transmembrane</keyword>
<evidence type="ECO:0008006" key="4">
    <source>
        <dbReference type="Google" id="ProtNLM"/>
    </source>
</evidence>
<evidence type="ECO:0000256" key="2">
    <source>
        <dbReference type="SAM" id="SignalP"/>
    </source>
</evidence>
<feature type="transmembrane region" description="Helical" evidence="1">
    <location>
        <begin position="34"/>
        <end position="59"/>
    </location>
</feature>
<sequence length="68" mass="7500">MSLLFSLAPLALLSLTIHDTSSRGKRKCLTKKDFVMLSMVVCHHFIPLLGFILISLALVTNVTSLEIT</sequence>
<feature type="signal peptide" evidence="2">
    <location>
        <begin position="1"/>
        <end position="22"/>
    </location>
</feature>
<keyword evidence="3" id="KW-0496">Mitochondrion</keyword>
<evidence type="ECO:0000313" key="3">
    <source>
        <dbReference type="EMBL" id="KUM50118.1"/>
    </source>
</evidence>
<dbReference type="AlphaFoldDB" id="A0A117NIK6"/>